<dbReference type="InterPro" id="IPR015500">
    <property type="entry name" value="Peptidase_S8_subtilisin-rel"/>
</dbReference>
<reference evidence="12 13" key="1">
    <citation type="submission" date="2018-05" db="EMBL/GenBank/DDBJ databases">
        <title>Genomic Encyclopedia of Archaeal and Bacterial Type Strains, Phase II (KMG-II): from individual species to whole genera.</title>
        <authorList>
            <person name="Goeker M."/>
        </authorList>
    </citation>
    <scope>NUCLEOTIDE SEQUENCE [LARGE SCALE GENOMIC DNA]</scope>
    <source>
        <strain evidence="12 13">DSM 45184</strain>
    </source>
</reference>
<keyword evidence="13" id="KW-1185">Reference proteome</keyword>
<evidence type="ECO:0000256" key="5">
    <source>
        <dbReference type="ARBA" id="ARBA00022801"/>
    </source>
</evidence>
<evidence type="ECO:0000256" key="2">
    <source>
        <dbReference type="ARBA" id="ARBA00011073"/>
    </source>
</evidence>
<dbReference type="PRINTS" id="PR00723">
    <property type="entry name" value="SUBTILISIN"/>
</dbReference>
<feature type="chain" id="PRO_5039421178" evidence="10">
    <location>
        <begin position="26"/>
        <end position="635"/>
    </location>
</feature>
<dbReference type="GO" id="GO:0006508">
    <property type="term" value="P:proteolysis"/>
    <property type="evidence" value="ECO:0007669"/>
    <property type="project" value="UniProtKB-KW"/>
</dbReference>
<evidence type="ECO:0000256" key="1">
    <source>
        <dbReference type="ARBA" id="ARBA00004613"/>
    </source>
</evidence>
<dbReference type="PANTHER" id="PTHR43806:SF11">
    <property type="entry name" value="CEREVISIN-RELATED"/>
    <property type="match status" value="1"/>
</dbReference>
<feature type="active site" description="Charge relay system" evidence="7">
    <location>
        <position position="182"/>
    </location>
</feature>
<dbReference type="InterPro" id="IPR023827">
    <property type="entry name" value="Peptidase_S8_Asp-AS"/>
</dbReference>
<dbReference type="AlphaFoldDB" id="A0A316FRD4"/>
<feature type="compositionally biased region" description="Low complexity" evidence="9">
    <location>
        <begin position="423"/>
        <end position="433"/>
    </location>
</feature>
<dbReference type="PROSITE" id="PS00138">
    <property type="entry name" value="SUBTILASE_SER"/>
    <property type="match status" value="1"/>
</dbReference>
<dbReference type="InterPro" id="IPR036852">
    <property type="entry name" value="Peptidase_S8/S53_dom_sf"/>
</dbReference>
<keyword evidence="10" id="KW-0732">Signal</keyword>
<organism evidence="12 13">
    <name type="scientific">Actinoplanes xinjiangensis</name>
    <dbReference type="NCBI Taxonomy" id="512350"/>
    <lineage>
        <taxon>Bacteria</taxon>
        <taxon>Bacillati</taxon>
        <taxon>Actinomycetota</taxon>
        <taxon>Actinomycetes</taxon>
        <taxon>Micromonosporales</taxon>
        <taxon>Micromonosporaceae</taxon>
        <taxon>Actinoplanes</taxon>
    </lineage>
</organism>
<comment type="caution">
    <text evidence="12">The sequence shown here is derived from an EMBL/GenBank/DDBJ whole genome shotgun (WGS) entry which is preliminary data.</text>
</comment>
<accession>A0A316FRD4</accession>
<comment type="subcellular location">
    <subcellularLocation>
        <location evidence="1">Secreted</location>
    </subcellularLocation>
</comment>
<keyword evidence="3" id="KW-0964">Secreted</keyword>
<dbReference type="InterPro" id="IPR023828">
    <property type="entry name" value="Peptidase_S8_Ser-AS"/>
</dbReference>
<feature type="domain" description="Peptidase S8/S53" evidence="11">
    <location>
        <begin position="139"/>
        <end position="386"/>
    </location>
</feature>
<dbReference type="PROSITE" id="PS00136">
    <property type="entry name" value="SUBTILASE_ASP"/>
    <property type="match status" value="1"/>
</dbReference>
<evidence type="ECO:0000256" key="9">
    <source>
        <dbReference type="SAM" id="MobiDB-lite"/>
    </source>
</evidence>
<dbReference type="InterPro" id="IPR000209">
    <property type="entry name" value="Peptidase_S8/S53_dom"/>
</dbReference>
<keyword evidence="6 7" id="KW-0720">Serine protease</keyword>
<evidence type="ECO:0000313" key="13">
    <source>
        <dbReference type="Proteomes" id="UP000245697"/>
    </source>
</evidence>
<dbReference type="PANTHER" id="PTHR43806">
    <property type="entry name" value="PEPTIDASE S8"/>
    <property type="match status" value="1"/>
</dbReference>
<feature type="signal peptide" evidence="10">
    <location>
        <begin position="1"/>
        <end position="25"/>
    </location>
</feature>
<dbReference type="EMBL" id="QGGR01000002">
    <property type="protein sequence ID" value="PWK51328.1"/>
    <property type="molecule type" value="Genomic_DNA"/>
</dbReference>
<evidence type="ECO:0000256" key="6">
    <source>
        <dbReference type="ARBA" id="ARBA00022825"/>
    </source>
</evidence>
<dbReference type="PROSITE" id="PS00137">
    <property type="entry name" value="SUBTILASE_HIS"/>
    <property type="match status" value="1"/>
</dbReference>
<evidence type="ECO:0000256" key="8">
    <source>
        <dbReference type="RuleBase" id="RU003355"/>
    </source>
</evidence>
<proteinExistence type="inferred from homology"/>
<dbReference type="GO" id="GO:0004252">
    <property type="term" value="F:serine-type endopeptidase activity"/>
    <property type="evidence" value="ECO:0007669"/>
    <property type="project" value="UniProtKB-UniRule"/>
</dbReference>
<dbReference type="Gene3D" id="3.40.50.200">
    <property type="entry name" value="Peptidase S8/S53 domain"/>
    <property type="match status" value="1"/>
</dbReference>
<feature type="active site" description="Charge relay system" evidence="7">
    <location>
        <position position="148"/>
    </location>
</feature>
<feature type="active site" description="Charge relay system" evidence="7">
    <location>
        <position position="338"/>
    </location>
</feature>
<keyword evidence="5 7" id="KW-0378">Hydrolase</keyword>
<dbReference type="CDD" id="cd07484">
    <property type="entry name" value="Peptidases_S8_Thermitase_like"/>
    <property type="match status" value="1"/>
</dbReference>
<dbReference type="Pfam" id="PF00082">
    <property type="entry name" value="Peptidase_S8"/>
    <property type="match status" value="1"/>
</dbReference>
<name>A0A316FRD4_9ACTN</name>
<sequence>MKVQIRKYAVGAVAAGALAAVGALALPSGSADWAPVTYGLTTAPEQIVPATVTEAQPARVVSTTIDENGRPVVTVKEATDKASAIKLVEEAQKADGAVGVEMDAPVYALGAPTGSDTYRAQQWDIPKIHTVEAWQKSTGAGVVVAVIDSGVDGTHPDLAANMVSGLDATTDREGATTDRHGHGTHVAGTIAAVTGNAVGISGVAPDVKIMPVKVLGDNGSGNMSDTAEGITWAADHGAQVINMSLGGTQQVAAVSNAISYARSKGVTVIAAVGNSRQQGSPTSYPAADAGVIGVAATDSNDRVGVYSNAGNYVDVAAPGTDILSLAPGGQYKTMSGTSMASPHVAAVAALMKSYQGSLTPDQIEATLEKSAVDLGGAGFDNDFGNGRIDALAALNALAPATTAPTTPPTKAPTTAPTTPPATAPVTKAPTTAPTTPPTSAPVTTAPTTPPATGTPVKAVPVITANTAGGEVVHGTATSTTFTVKAGGQVWSRKSVSVCVTEAGSAQLCTAAVTDDFGAVRVDRAGKASYQVVLKAAATAANEAATSATVSWKVRAAVTVVPATWGQAHITLTGATGRSTEIQQKIAGVWRKVGAYTAPTSPAKATLTGLSRGQTYRVVVPASTTILGATSGEFVA</sequence>
<feature type="region of interest" description="Disordered" evidence="9">
    <location>
        <begin position="400"/>
        <end position="455"/>
    </location>
</feature>
<evidence type="ECO:0000313" key="12">
    <source>
        <dbReference type="EMBL" id="PWK51328.1"/>
    </source>
</evidence>
<evidence type="ECO:0000256" key="3">
    <source>
        <dbReference type="ARBA" id="ARBA00022525"/>
    </source>
</evidence>
<feature type="compositionally biased region" description="Low complexity" evidence="9">
    <location>
        <begin position="440"/>
        <end position="455"/>
    </location>
</feature>
<dbReference type="SUPFAM" id="SSF52743">
    <property type="entry name" value="Subtilisin-like"/>
    <property type="match status" value="1"/>
</dbReference>
<dbReference type="InterPro" id="IPR050131">
    <property type="entry name" value="Peptidase_S8_subtilisin-like"/>
</dbReference>
<dbReference type="PROSITE" id="PS51892">
    <property type="entry name" value="SUBTILASE"/>
    <property type="match status" value="1"/>
</dbReference>
<evidence type="ECO:0000256" key="7">
    <source>
        <dbReference type="PROSITE-ProRule" id="PRU01240"/>
    </source>
</evidence>
<dbReference type="InterPro" id="IPR022398">
    <property type="entry name" value="Peptidase_S8_His-AS"/>
</dbReference>
<gene>
    <name evidence="12" type="ORF">BC793_102356</name>
</gene>
<evidence type="ECO:0000259" key="11">
    <source>
        <dbReference type="Pfam" id="PF00082"/>
    </source>
</evidence>
<dbReference type="InterPro" id="IPR034084">
    <property type="entry name" value="Thermitase-like_dom"/>
</dbReference>
<evidence type="ECO:0000256" key="4">
    <source>
        <dbReference type="ARBA" id="ARBA00022670"/>
    </source>
</evidence>
<dbReference type="Proteomes" id="UP000245697">
    <property type="component" value="Unassembled WGS sequence"/>
</dbReference>
<dbReference type="OrthoDB" id="5240330at2"/>
<comment type="similarity">
    <text evidence="2 7 8">Belongs to the peptidase S8 family.</text>
</comment>
<dbReference type="GO" id="GO:0005576">
    <property type="term" value="C:extracellular region"/>
    <property type="evidence" value="ECO:0007669"/>
    <property type="project" value="UniProtKB-SubCell"/>
</dbReference>
<dbReference type="RefSeq" id="WP_109589726.1">
    <property type="nucleotide sequence ID" value="NZ_BONA01000046.1"/>
</dbReference>
<protein>
    <submittedName>
        <fullName evidence="12">Subtilisin family serine protease</fullName>
    </submittedName>
</protein>
<keyword evidence="4 7" id="KW-0645">Protease</keyword>
<evidence type="ECO:0000256" key="10">
    <source>
        <dbReference type="SAM" id="SignalP"/>
    </source>
</evidence>